<dbReference type="Proteomes" id="UP000035642">
    <property type="component" value="Unassembled WGS sequence"/>
</dbReference>
<keyword evidence="1" id="KW-1185">Reference proteome</keyword>
<dbReference type="SUPFAM" id="SSF48403">
    <property type="entry name" value="Ankyrin repeat"/>
    <property type="match status" value="1"/>
</dbReference>
<protein>
    <submittedName>
        <fullName evidence="2">ANK_REP_REGION domain-containing protein</fullName>
    </submittedName>
</protein>
<proteinExistence type="predicted"/>
<sequence length="259" mass="28214">MLIVGGSYRIFGIGFVLGGHRVETKGLAKDVKTNHIVFKFAQFVRPCGAGVEGFAGRSSGLGKVGTGSRAELGDYERVSEGSGIGRNMTQLLLMAGADVNAFDSSSTLKVMQEAVTVGNAHLVSLFLSAKNDQQDNRVWSAFVHAFSRNHLLSVQLLLDRNAKSSVKDEDHIHGGLTKVRLQIMVSMARVLRRQGRTQQAFEVCSFIEADACEGVASRVFCCDQSVILTLKMSDERVSTHLQLFACDRATMRPSSYSVH</sequence>
<evidence type="ECO:0000313" key="2">
    <source>
        <dbReference type="WBParaSite" id="ACAC_0000306801-mRNA-1"/>
    </source>
</evidence>
<organism evidence="1 2">
    <name type="scientific">Angiostrongylus cantonensis</name>
    <name type="common">Rat lungworm</name>
    <dbReference type="NCBI Taxonomy" id="6313"/>
    <lineage>
        <taxon>Eukaryota</taxon>
        <taxon>Metazoa</taxon>
        <taxon>Ecdysozoa</taxon>
        <taxon>Nematoda</taxon>
        <taxon>Chromadorea</taxon>
        <taxon>Rhabditida</taxon>
        <taxon>Rhabditina</taxon>
        <taxon>Rhabditomorpha</taxon>
        <taxon>Strongyloidea</taxon>
        <taxon>Metastrongylidae</taxon>
        <taxon>Angiostrongylus</taxon>
    </lineage>
</organism>
<reference evidence="2" key="2">
    <citation type="submission" date="2017-02" db="UniProtKB">
        <authorList>
            <consortium name="WormBaseParasite"/>
        </authorList>
    </citation>
    <scope>IDENTIFICATION</scope>
</reference>
<evidence type="ECO:0000313" key="1">
    <source>
        <dbReference type="Proteomes" id="UP000035642"/>
    </source>
</evidence>
<name>A0A0K0CZC7_ANGCA</name>
<accession>A0A0K0CZC7</accession>
<dbReference type="AlphaFoldDB" id="A0A0K0CZC7"/>
<dbReference type="WBParaSite" id="ACAC_0000306801-mRNA-1">
    <property type="protein sequence ID" value="ACAC_0000306801-mRNA-1"/>
    <property type="gene ID" value="ACAC_0000306801"/>
</dbReference>
<dbReference type="InterPro" id="IPR036770">
    <property type="entry name" value="Ankyrin_rpt-contain_sf"/>
</dbReference>
<dbReference type="Gene3D" id="1.25.40.20">
    <property type="entry name" value="Ankyrin repeat-containing domain"/>
    <property type="match status" value="1"/>
</dbReference>
<reference evidence="1" key="1">
    <citation type="submission" date="2012-09" db="EMBL/GenBank/DDBJ databases">
        <authorList>
            <person name="Martin A.A."/>
        </authorList>
    </citation>
    <scope>NUCLEOTIDE SEQUENCE</scope>
</reference>